<evidence type="ECO:0000313" key="4">
    <source>
        <dbReference type="Proteomes" id="UP000010816"/>
    </source>
</evidence>
<evidence type="ECO:0000313" key="3">
    <source>
        <dbReference type="EMBL" id="AGA91029.1"/>
    </source>
</evidence>
<dbReference type="GO" id="GO:0016491">
    <property type="term" value="F:oxidoreductase activity"/>
    <property type="evidence" value="ECO:0007669"/>
    <property type="project" value="UniProtKB-KW"/>
</dbReference>
<accession>L0H0C3</accession>
<evidence type="ECO:0000256" key="1">
    <source>
        <dbReference type="ARBA" id="ARBA00006484"/>
    </source>
</evidence>
<dbReference type="OrthoDB" id="9790785at2"/>
<dbReference type="Proteomes" id="UP000010816">
    <property type="component" value="Chromosome"/>
</dbReference>
<organism evidence="3 4">
    <name type="scientific">Thioflavicoccus mobilis 8321</name>
    <dbReference type="NCBI Taxonomy" id="765912"/>
    <lineage>
        <taxon>Bacteria</taxon>
        <taxon>Pseudomonadati</taxon>
        <taxon>Pseudomonadota</taxon>
        <taxon>Gammaproteobacteria</taxon>
        <taxon>Chromatiales</taxon>
        <taxon>Chromatiaceae</taxon>
        <taxon>Thioflavicoccus</taxon>
    </lineage>
</organism>
<dbReference type="RefSeq" id="WP_015281164.1">
    <property type="nucleotide sequence ID" value="NC_019940.1"/>
</dbReference>
<dbReference type="InterPro" id="IPR036291">
    <property type="entry name" value="NAD(P)-bd_dom_sf"/>
</dbReference>
<evidence type="ECO:0000256" key="2">
    <source>
        <dbReference type="ARBA" id="ARBA00023002"/>
    </source>
</evidence>
<dbReference type="eggNOG" id="COG1028">
    <property type="taxonomic scope" value="Bacteria"/>
</dbReference>
<keyword evidence="4" id="KW-1185">Reference proteome</keyword>
<evidence type="ECO:0008006" key="5">
    <source>
        <dbReference type="Google" id="ProtNLM"/>
    </source>
</evidence>
<comment type="similarity">
    <text evidence="1">Belongs to the short-chain dehydrogenases/reductases (SDR) family.</text>
</comment>
<dbReference type="KEGG" id="tmb:Thimo_2285"/>
<dbReference type="SUPFAM" id="SSF51735">
    <property type="entry name" value="NAD(P)-binding Rossmann-fold domains"/>
    <property type="match status" value="1"/>
</dbReference>
<dbReference type="STRING" id="765912.Thimo_2285"/>
<proteinExistence type="inferred from homology"/>
<dbReference type="PANTHER" id="PTHR42901:SF1">
    <property type="entry name" value="ALCOHOL DEHYDROGENASE"/>
    <property type="match status" value="1"/>
</dbReference>
<dbReference type="PROSITE" id="PS00061">
    <property type="entry name" value="ADH_SHORT"/>
    <property type="match status" value="1"/>
</dbReference>
<dbReference type="Pfam" id="PF00106">
    <property type="entry name" value="adh_short"/>
    <property type="match status" value="1"/>
</dbReference>
<sequence>MSDIASYDPPVDLLSERVILITGVADTIGRAVALAAAAHGATVVLSDRDQSALEPVYDTIEGAGQPQPAILPLDLAKGGEAEFLGVAETLGQEFGRLDGLVHCAAYAPYLSRIDDYGAEDWDIVLRVNLTAAFLLTQTCLPLLRAADDPAVVFTADRVGRRGRAYWGAYSAAKFGIEGLMQTLAEETSEGGQMRANSLDPGAVRSGLRLHLYPGEDPHQLPDAETVANRYLYLLGADSRGITGQTF</sequence>
<name>L0H0C3_9GAMM</name>
<gene>
    <name evidence="3" type="ORF">Thimo_2285</name>
</gene>
<dbReference type="HOGENOM" id="CLU_010194_2_10_6"/>
<protein>
    <recommendedName>
        <fullName evidence="5">Short-chain alcohol dehydrogenase</fullName>
    </recommendedName>
</protein>
<dbReference type="AlphaFoldDB" id="L0H0C3"/>
<dbReference type="InterPro" id="IPR020904">
    <property type="entry name" value="Sc_DH/Rdtase_CS"/>
</dbReference>
<dbReference type="InterPro" id="IPR002347">
    <property type="entry name" value="SDR_fam"/>
</dbReference>
<dbReference type="PRINTS" id="PR00081">
    <property type="entry name" value="GDHRDH"/>
</dbReference>
<keyword evidence="2" id="KW-0560">Oxidoreductase</keyword>
<dbReference type="Gene3D" id="3.40.50.720">
    <property type="entry name" value="NAD(P)-binding Rossmann-like Domain"/>
    <property type="match status" value="1"/>
</dbReference>
<dbReference type="EMBL" id="CP003051">
    <property type="protein sequence ID" value="AGA91029.1"/>
    <property type="molecule type" value="Genomic_DNA"/>
</dbReference>
<reference evidence="3" key="1">
    <citation type="submission" date="2011-09" db="EMBL/GenBank/DDBJ databases">
        <title>Complete sequence of chromosome of Thioflavicoccus mobilis 8321.</title>
        <authorList>
            <consortium name="US DOE Joint Genome Institute"/>
            <person name="Lucas S."/>
            <person name="Han J."/>
            <person name="Lapidus A."/>
            <person name="Cheng J.-F."/>
            <person name="Goodwin L."/>
            <person name="Pitluck S."/>
            <person name="Peters L."/>
            <person name="Ovchinnikova G."/>
            <person name="Lu M."/>
            <person name="Detter J.C."/>
            <person name="Han C."/>
            <person name="Tapia R."/>
            <person name="Land M."/>
            <person name="Hauser L."/>
            <person name="Kyrpides N."/>
            <person name="Ivanova N."/>
            <person name="Pagani I."/>
            <person name="Vogl K."/>
            <person name="Liu Z."/>
            <person name="Imhoff J."/>
            <person name="Thiel V."/>
            <person name="Frigaard N.-U."/>
            <person name="Bryant D."/>
            <person name="Woyke T."/>
        </authorList>
    </citation>
    <scope>NUCLEOTIDE SEQUENCE [LARGE SCALE GENOMIC DNA]</scope>
    <source>
        <strain evidence="3">8321</strain>
    </source>
</reference>
<dbReference type="PANTHER" id="PTHR42901">
    <property type="entry name" value="ALCOHOL DEHYDROGENASE"/>
    <property type="match status" value="1"/>
</dbReference>